<evidence type="ECO:0000313" key="5">
    <source>
        <dbReference type="EMBL" id="ERT58171.1"/>
    </source>
</evidence>
<proteinExistence type="predicted"/>
<keyword evidence="4" id="KW-0131">Cell cycle</keyword>
<protein>
    <submittedName>
        <fullName evidence="5">Segregation and condensation protein B</fullName>
    </submittedName>
</protein>
<gene>
    <name evidence="5" type="primary">scpB</name>
    <name evidence="5" type="ORF">HMPREF1250_0801</name>
</gene>
<dbReference type="SUPFAM" id="SSF46785">
    <property type="entry name" value="Winged helix' DNA-binding domain"/>
    <property type="match status" value="2"/>
</dbReference>
<reference evidence="5 6" key="1">
    <citation type="submission" date="2013-09" db="EMBL/GenBank/DDBJ databases">
        <authorList>
            <person name="Durkin A.S."/>
            <person name="Haft D.R."/>
            <person name="McCorrison J."/>
            <person name="Torralba M."/>
            <person name="Gillis M."/>
            <person name="Haft D.H."/>
            <person name="Methe B."/>
            <person name="Sutton G."/>
            <person name="Nelson K.E."/>
        </authorList>
    </citation>
    <scope>NUCLEOTIDE SEQUENCE [LARGE SCALE GENOMIC DNA]</scope>
    <source>
        <strain evidence="5 6">BV3C16-1</strain>
    </source>
</reference>
<dbReference type="eggNOG" id="COG1386">
    <property type="taxonomic scope" value="Bacteria"/>
</dbReference>
<dbReference type="InterPro" id="IPR036390">
    <property type="entry name" value="WH_DNA-bd_sf"/>
</dbReference>
<dbReference type="InterPro" id="IPR005234">
    <property type="entry name" value="ScpB_csome_segregation"/>
</dbReference>
<evidence type="ECO:0000256" key="2">
    <source>
        <dbReference type="ARBA" id="ARBA00022618"/>
    </source>
</evidence>
<name>U7UFV0_9FIRM</name>
<dbReference type="InterPro" id="IPR036388">
    <property type="entry name" value="WH-like_DNA-bd_sf"/>
</dbReference>
<comment type="caution">
    <text evidence="5">The sequence shown here is derived from an EMBL/GenBank/DDBJ whole genome shotgun (WGS) entry which is preliminary data.</text>
</comment>
<dbReference type="GO" id="GO:0051304">
    <property type="term" value="P:chromosome separation"/>
    <property type="evidence" value="ECO:0007669"/>
    <property type="project" value="InterPro"/>
</dbReference>
<dbReference type="Pfam" id="PF04079">
    <property type="entry name" value="SMC_ScpB"/>
    <property type="match status" value="1"/>
</dbReference>
<dbReference type="AlphaFoldDB" id="U7UFV0"/>
<keyword evidence="1" id="KW-0963">Cytoplasm</keyword>
<sequence length="183" mass="19865">MEALLFLSGEPLTVADLSAHTGWTADTVRDTAAALQRLLLHEQHGITLLTVAGGYQLATKKELHDRINWVRSGTTELSAMALEVLSIIAFKQPITRAEIEKLRGVSSGHIVSALLQQGLIQDLGRKDTPGRPILYGTSPYFLECIGLNSLDDLTILLREENFDADAAGAVQEEENGTIAKSDE</sequence>
<evidence type="ECO:0000256" key="1">
    <source>
        <dbReference type="ARBA" id="ARBA00022490"/>
    </source>
</evidence>
<dbReference type="NCBIfam" id="TIGR00281">
    <property type="entry name" value="SMC-Scp complex subunit ScpB"/>
    <property type="match status" value="1"/>
</dbReference>
<dbReference type="GO" id="GO:0051301">
    <property type="term" value="P:cell division"/>
    <property type="evidence" value="ECO:0007669"/>
    <property type="project" value="UniProtKB-KW"/>
</dbReference>
<keyword evidence="3" id="KW-0159">Chromosome partition</keyword>
<dbReference type="PIRSF" id="PIRSF019345">
    <property type="entry name" value="ScpB"/>
    <property type="match status" value="1"/>
</dbReference>
<dbReference type="STRING" id="1111454.HMPREF1250_0801"/>
<dbReference type="EMBL" id="AWXA01000046">
    <property type="protein sequence ID" value="ERT58171.1"/>
    <property type="molecule type" value="Genomic_DNA"/>
</dbReference>
<dbReference type="PANTHER" id="PTHR34298">
    <property type="entry name" value="SEGREGATION AND CONDENSATION PROTEIN B"/>
    <property type="match status" value="1"/>
</dbReference>
<keyword evidence="2" id="KW-0132">Cell division</keyword>
<organism evidence="5 6">
    <name type="scientific">Megasphaera vaginalis</name>
    <name type="common">ex Srinivasan et al. 2021</name>
    <dbReference type="NCBI Taxonomy" id="1111454"/>
    <lineage>
        <taxon>Bacteria</taxon>
        <taxon>Bacillati</taxon>
        <taxon>Bacillota</taxon>
        <taxon>Negativicutes</taxon>
        <taxon>Veillonellales</taxon>
        <taxon>Veillonellaceae</taxon>
        <taxon>Megasphaera</taxon>
    </lineage>
</organism>
<dbReference type="Gene3D" id="1.10.10.10">
    <property type="entry name" value="Winged helix-like DNA-binding domain superfamily/Winged helix DNA-binding domain"/>
    <property type="match status" value="2"/>
</dbReference>
<dbReference type="PATRIC" id="fig|1111454.3.peg.1690"/>
<evidence type="ECO:0000256" key="4">
    <source>
        <dbReference type="ARBA" id="ARBA00023306"/>
    </source>
</evidence>
<dbReference type="Proteomes" id="UP000017090">
    <property type="component" value="Unassembled WGS sequence"/>
</dbReference>
<evidence type="ECO:0000313" key="6">
    <source>
        <dbReference type="Proteomes" id="UP000017090"/>
    </source>
</evidence>
<evidence type="ECO:0000256" key="3">
    <source>
        <dbReference type="ARBA" id="ARBA00022829"/>
    </source>
</evidence>
<dbReference type="RefSeq" id="WP_023054182.1">
    <property type="nucleotide sequence ID" value="NZ_AWXA01000046.1"/>
</dbReference>
<dbReference type="PANTHER" id="PTHR34298:SF2">
    <property type="entry name" value="SEGREGATION AND CONDENSATION PROTEIN B"/>
    <property type="match status" value="1"/>
</dbReference>
<keyword evidence="6" id="KW-1185">Reference proteome</keyword>
<accession>U7UFV0</accession>